<evidence type="ECO:0000313" key="13">
    <source>
        <dbReference type="Proteomes" id="UP000245207"/>
    </source>
</evidence>
<evidence type="ECO:0000256" key="3">
    <source>
        <dbReference type="ARBA" id="ARBA00022490"/>
    </source>
</evidence>
<reference evidence="12 13" key="1">
    <citation type="journal article" date="2018" name="Mol. Plant">
        <title>The genome of Artemisia annua provides insight into the evolution of Asteraceae family and artemisinin biosynthesis.</title>
        <authorList>
            <person name="Shen Q."/>
            <person name="Zhang L."/>
            <person name="Liao Z."/>
            <person name="Wang S."/>
            <person name="Yan T."/>
            <person name="Shi P."/>
            <person name="Liu M."/>
            <person name="Fu X."/>
            <person name="Pan Q."/>
            <person name="Wang Y."/>
            <person name="Lv Z."/>
            <person name="Lu X."/>
            <person name="Zhang F."/>
            <person name="Jiang W."/>
            <person name="Ma Y."/>
            <person name="Chen M."/>
            <person name="Hao X."/>
            <person name="Li L."/>
            <person name="Tang Y."/>
            <person name="Lv G."/>
            <person name="Zhou Y."/>
            <person name="Sun X."/>
            <person name="Brodelius P.E."/>
            <person name="Rose J.K.C."/>
            <person name="Tang K."/>
        </authorList>
    </citation>
    <scope>NUCLEOTIDE SEQUENCE [LARGE SCALE GENOMIC DNA]</scope>
    <source>
        <strain evidence="13">cv. Huhao1</strain>
        <tissue evidence="12">Leaf</tissue>
    </source>
</reference>
<keyword evidence="7" id="KW-0206">Cytoskeleton</keyword>
<dbReference type="InterPro" id="IPR011009">
    <property type="entry name" value="Kinase-like_dom_sf"/>
</dbReference>
<comment type="subcellular location">
    <subcellularLocation>
        <location evidence="1">Cytoplasm</location>
        <location evidence="1">Cytoskeleton</location>
    </subcellularLocation>
</comment>
<comment type="similarity">
    <text evidence="2 9">Belongs to the actin family.</text>
</comment>
<dbReference type="GO" id="GO:0005524">
    <property type="term" value="F:ATP binding"/>
    <property type="evidence" value="ECO:0007669"/>
    <property type="project" value="UniProtKB-KW"/>
</dbReference>
<evidence type="ECO:0000259" key="11">
    <source>
        <dbReference type="PROSITE" id="PS50011"/>
    </source>
</evidence>
<dbReference type="GO" id="GO:0005856">
    <property type="term" value="C:cytoskeleton"/>
    <property type="evidence" value="ECO:0007669"/>
    <property type="project" value="UniProtKB-SubCell"/>
</dbReference>
<evidence type="ECO:0000256" key="5">
    <source>
        <dbReference type="ARBA" id="ARBA00022801"/>
    </source>
</evidence>
<dbReference type="Pfam" id="PF00022">
    <property type="entry name" value="Actin"/>
    <property type="match status" value="1"/>
</dbReference>
<evidence type="ECO:0000313" key="12">
    <source>
        <dbReference type="EMBL" id="PWA94378.1"/>
    </source>
</evidence>
<evidence type="ECO:0000256" key="9">
    <source>
        <dbReference type="RuleBase" id="RU000487"/>
    </source>
</evidence>
<evidence type="ECO:0000256" key="8">
    <source>
        <dbReference type="ARBA" id="ARBA00049360"/>
    </source>
</evidence>
<evidence type="ECO:0000256" key="7">
    <source>
        <dbReference type="ARBA" id="ARBA00023212"/>
    </source>
</evidence>
<evidence type="ECO:0000256" key="2">
    <source>
        <dbReference type="ARBA" id="ARBA00006752"/>
    </source>
</evidence>
<evidence type="ECO:0000256" key="6">
    <source>
        <dbReference type="ARBA" id="ARBA00022840"/>
    </source>
</evidence>
<keyword evidence="13" id="KW-1185">Reference proteome</keyword>
<dbReference type="InterPro" id="IPR000719">
    <property type="entry name" value="Prot_kinase_dom"/>
</dbReference>
<dbReference type="Proteomes" id="UP000245207">
    <property type="component" value="Unassembled WGS sequence"/>
</dbReference>
<feature type="region of interest" description="Disordered" evidence="10">
    <location>
        <begin position="560"/>
        <end position="585"/>
    </location>
</feature>
<dbReference type="InterPro" id="IPR004000">
    <property type="entry name" value="Actin"/>
</dbReference>
<proteinExistence type="inferred from homology"/>
<dbReference type="PANTHER" id="PTHR11937">
    <property type="entry name" value="ACTIN"/>
    <property type="match status" value="1"/>
</dbReference>
<dbReference type="SMART" id="SM00220">
    <property type="entry name" value="S_TKc"/>
    <property type="match status" value="1"/>
</dbReference>
<dbReference type="InterPro" id="IPR020902">
    <property type="entry name" value="Actin/actin-like_CS"/>
</dbReference>
<feature type="compositionally biased region" description="Polar residues" evidence="10">
    <location>
        <begin position="318"/>
        <end position="327"/>
    </location>
</feature>
<feature type="domain" description="Protein kinase" evidence="11">
    <location>
        <begin position="1"/>
        <end position="369"/>
    </location>
</feature>
<dbReference type="PRINTS" id="PR00190">
    <property type="entry name" value="ACTIN"/>
</dbReference>
<dbReference type="AlphaFoldDB" id="A0A2U1Q8P9"/>
<sequence>MTQNGSKGVEVFVGGLARTLTEDKVHKFSGYLDDQFTFVKATKRFSSLNTFDCKILCYNGTGMVKAGFAGDDAPRAVFPSIVGRPRHTRVMVGMGQKDAYVGDEAQSKRGILTLKYPIEHGIVNNWDDMEKIWHHTFYNELRVAPEEHPVLLTEAPLNPKANREKMTQIMFETFNAPAMYVAIQAVLSLYASGRTTGEKFEDVFGSPYYVAPEVLLKNYGPEADIWSAGVILYILLCGVPPFWGESENEIFEEVLREQYNSSNWQGNWNGGDPTSFIGNNDWDAGSFDWNANQNGNLIPPSLGGDDDRGVGPAASDNMGDSTIQTPSGAADCKDDSTDITTETAKWSEENPLYPFPSLSSKEKGLASFLHWGDRTFEMKDQLFEGKSSSKKYFDTKRLKVTEEDYGELVTCRSCNVASNGLMAYQNHVLSPEHSAMVMKQVTGGSNSCGYSTIKGDGGHVRIYYILLREAVDATLEAGMGIYKHTGIEEVGDQPVVSVDQAPTCHVASVVSVDQVWNNSRRINHRNFSCDSIYPQQRRSFNPSAVLTKQGLKQLAKPKVTRSVLSQSTDRLSQSTARPKERTTSDGVRISIARDCGYATKTTYGFNEEIRKTKYDIMKIRTQLVEYTAKY</sequence>
<dbReference type="STRING" id="35608.A0A2U1Q8P9"/>
<dbReference type="Gene3D" id="3.30.420.40">
    <property type="match status" value="1"/>
</dbReference>
<name>A0A2U1Q8P9_ARTAN</name>
<keyword evidence="4" id="KW-0547">Nucleotide-binding</keyword>
<dbReference type="Gene3D" id="1.10.510.10">
    <property type="entry name" value="Transferase(Phosphotransferase) domain 1"/>
    <property type="match status" value="1"/>
</dbReference>
<dbReference type="InterPro" id="IPR004001">
    <property type="entry name" value="Actin_CS"/>
</dbReference>
<gene>
    <name evidence="12" type="ORF">CTI12_AA061650</name>
</gene>
<protein>
    <submittedName>
        <fullName evidence="12">Actin-4</fullName>
    </submittedName>
</protein>
<dbReference type="GO" id="GO:0016787">
    <property type="term" value="F:hydrolase activity"/>
    <property type="evidence" value="ECO:0007669"/>
    <property type="project" value="UniProtKB-KW"/>
</dbReference>
<keyword evidence="5" id="KW-0378">Hydrolase</keyword>
<dbReference type="Gene3D" id="2.30.36.70">
    <property type="entry name" value="Actin, Chain A, domain 2"/>
    <property type="match status" value="1"/>
</dbReference>
<accession>A0A2U1Q8P9</accession>
<dbReference type="SUPFAM" id="SSF56112">
    <property type="entry name" value="Protein kinase-like (PK-like)"/>
    <property type="match status" value="1"/>
</dbReference>
<dbReference type="GO" id="GO:0004672">
    <property type="term" value="F:protein kinase activity"/>
    <property type="evidence" value="ECO:0007669"/>
    <property type="project" value="InterPro"/>
</dbReference>
<dbReference type="PROSITE" id="PS00406">
    <property type="entry name" value="ACTINS_1"/>
    <property type="match status" value="1"/>
</dbReference>
<dbReference type="InterPro" id="IPR043129">
    <property type="entry name" value="ATPase_NBD"/>
</dbReference>
<evidence type="ECO:0000256" key="1">
    <source>
        <dbReference type="ARBA" id="ARBA00004245"/>
    </source>
</evidence>
<dbReference type="SMART" id="SM00268">
    <property type="entry name" value="ACTIN"/>
    <property type="match status" value="1"/>
</dbReference>
<dbReference type="SUPFAM" id="SSF53067">
    <property type="entry name" value="Actin-like ATPase domain"/>
    <property type="match status" value="1"/>
</dbReference>
<dbReference type="EMBL" id="PKPP01000319">
    <property type="protein sequence ID" value="PWA94378.1"/>
    <property type="molecule type" value="Genomic_DNA"/>
</dbReference>
<evidence type="ECO:0000256" key="10">
    <source>
        <dbReference type="SAM" id="MobiDB-lite"/>
    </source>
</evidence>
<feature type="region of interest" description="Disordered" evidence="10">
    <location>
        <begin position="301"/>
        <end position="336"/>
    </location>
</feature>
<feature type="compositionally biased region" description="Polar residues" evidence="10">
    <location>
        <begin position="562"/>
        <end position="576"/>
    </location>
</feature>
<organism evidence="12 13">
    <name type="scientific">Artemisia annua</name>
    <name type="common">Sweet wormwood</name>
    <dbReference type="NCBI Taxonomy" id="35608"/>
    <lineage>
        <taxon>Eukaryota</taxon>
        <taxon>Viridiplantae</taxon>
        <taxon>Streptophyta</taxon>
        <taxon>Embryophyta</taxon>
        <taxon>Tracheophyta</taxon>
        <taxon>Spermatophyta</taxon>
        <taxon>Magnoliopsida</taxon>
        <taxon>eudicotyledons</taxon>
        <taxon>Gunneridae</taxon>
        <taxon>Pentapetalae</taxon>
        <taxon>asterids</taxon>
        <taxon>campanulids</taxon>
        <taxon>Asterales</taxon>
        <taxon>Asteraceae</taxon>
        <taxon>Asteroideae</taxon>
        <taxon>Anthemideae</taxon>
        <taxon>Artemisiinae</taxon>
        <taxon>Artemisia</taxon>
    </lineage>
</organism>
<keyword evidence="3" id="KW-0963">Cytoplasm</keyword>
<keyword evidence="6" id="KW-0067">ATP-binding</keyword>
<dbReference type="FunFam" id="3.30.420.40:FF:000291">
    <property type="entry name" value="Actin, alpha skeletal muscle"/>
    <property type="match status" value="1"/>
</dbReference>
<dbReference type="PROSITE" id="PS01132">
    <property type="entry name" value="ACTINS_ACT_LIKE"/>
    <property type="match status" value="1"/>
</dbReference>
<evidence type="ECO:0000256" key="4">
    <source>
        <dbReference type="ARBA" id="ARBA00022741"/>
    </source>
</evidence>
<comment type="caution">
    <text evidence="12">The sequence shown here is derived from an EMBL/GenBank/DDBJ whole genome shotgun (WGS) entry which is preliminary data.</text>
</comment>
<dbReference type="FunFam" id="2.30.36.70:FF:000001">
    <property type="entry name" value="Actin, alpha skeletal muscle"/>
    <property type="match status" value="1"/>
</dbReference>
<comment type="catalytic activity">
    <reaction evidence="8">
        <text>ATP + H2O = ADP + phosphate + H(+)</text>
        <dbReference type="Rhea" id="RHEA:13065"/>
        <dbReference type="ChEBI" id="CHEBI:15377"/>
        <dbReference type="ChEBI" id="CHEBI:15378"/>
        <dbReference type="ChEBI" id="CHEBI:30616"/>
        <dbReference type="ChEBI" id="CHEBI:43474"/>
        <dbReference type="ChEBI" id="CHEBI:456216"/>
    </reaction>
</comment>
<dbReference type="PROSITE" id="PS50011">
    <property type="entry name" value="PROTEIN_KINASE_DOM"/>
    <property type="match status" value="1"/>
</dbReference>